<name>G2E8E1_9GAMM</name>
<protein>
    <submittedName>
        <fullName evidence="1">Uncharacterized protein</fullName>
    </submittedName>
</protein>
<dbReference type="AlphaFoldDB" id="G2E8E1"/>
<dbReference type="STRING" id="765913.ThidrDRAFT_4555"/>
<keyword evidence="2" id="KW-1185">Reference proteome</keyword>
<evidence type="ECO:0000313" key="1">
    <source>
        <dbReference type="EMBL" id="EGV27626.1"/>
    </source>
</evidence>
<reference evidence="1 2" key="1">
    <citation type="submission" date="2011-06" db="EMBL/GenBank/DDBJ databases">
        <title>The draft genome of Thiorhodococcus drewsii AZ1.</title>
        <authorList>
            <consortium name="US DOE Joint Genome Institute (JGI-PGF)"/>
            <person name="Lucas S."/>
            <person name="Han J."/>
            <person name="Lapidus A."/>
            <person name="Cheng J.-F."/>
            <person name="Goodwin L."/>
            <person name="Pitluck S."/>
            <person name="Peters L."/>
            <person name="Land M.L."/>
            <person name="Hauser L."/>
            <person name="Vogl K."/>
            <person name="Liu Z."/>
            <person name="Imhoff J."/>
            <person name="Thiel V."/>
            <person name="Frigaard N.-U."/>
            <person name="Bryant D.A."/>
            <person name="Woyke T.J."/>
        </authorList>
    </citation>
    <scope>NUCLEOTIDE SEQUENCE [LARGE SCALE GENOMIC DNA]</scope>
    <source>
        <strain evidence="1 2">AZ1</strain>
    </source>
</reference>
<gene>
    <name evidence="1" type="ORF">ThidrDRAFT_4555</name>
</gene>
<proteinExistence type="predicted"/>
<comment type="caution">
    <text evidence="1">The sequence shown here is derived from an EMBL/GenBank/DDBJ whole genome shotgun (WGS) entry which is preliminary data.</text>
</comment>
<accession>G2E8E1</accession>
<dbReference type="Proteomes" id="UP000004200">
    <property type="component" value="Unassembled WGS sequence"/>
</dbReference>
<organism evidence="1 2">
    <name type="scientific">Thiorhodococcus drewsii AZ1</name>
    <dbReference type="NCBI Taxonomy" id="765913"/>
    <lineage>
        <taxon>Bacteria</taxon>
        <taxon>Pseudomonadati</taxon>
        <taxon>Pseudomonadota</taxon>
        <taxon>Gammaproteobacteria</taxon>
        <taxon>Chromatiales</taxon>
        <taxon>Chromatiaceae</taxon>
        <taxon>Thiorhodococcus</taxon>
    </lineage>
</organism>
<evidence type="ECO:0000313" key="2">
    <source>
        <dbReference type="Proteomes" id="UP000004200"/>
    </source>
</evidence>
<sequence>MALAQEDIAFIKQHLGEWLAEQSLGKPPAVYEIELRERMVRVEED</sequence>
<dbReference type="EMBL" id="AFWT01000077">
    <property type="protein sequence ID" value="EGV27626.1"/>
    <property type="molecule type" value="Genomic_DNA"/>
</dbReference>